<dbReference type="OrthoDB" id="10063766at2759"/>
<dbReference type="Proteomes" id="UP000275846">
    <property type="component" value="Unassembled WGS sequence"/>
</dbReference>
<reference evidence="1 2" key="2">
    <citation type="submission" date="2018-11" db="EMBL/GenBank/DDBJ databases">
        <authorList>
            <consortium name="Pathogen Informatics"/>
        </authorList>
    </citation>
    <scope>NUCLEOTIDE SEQUENCE [LARGE SCALE GENOMIC DNA]</scope>
    <source>
        <strain evidence="1 2">NST_G2</strain>
    </source>
</reference>
<proteinExistence type="predicted"/>
<protein>
    <submittedName>
        <fullName evidence="3">DUF4158 domain-containing protein</fullName>
    </submittedName>
</protein>
<dbReference type="EMBL" id="UYSU01050930">
    <property type="protein sequence ID" value="VDM06352.1"/>
    <property type="molecule type" value="Genomic_DNA"/>
</dbReference>
<evidence type="ECO:0000313" key="3">
    <source>
        <dbReference type="WBParaSite" id="SSLN_0002070801-mRNA-1"/>
    </source>
</evidence>
<reference evidence="3" key="1">
    <citation type="submission" date="2016-06" db="UniProtKB">
        <authorList>
            <consortium name="WormBaseParasite"/>
        </authorList>
    </citation>
    <scope>IDENTIFICATION</scope>
</reference>
<name>A0A183TU18_SCHSO</name>
<organism evidence="3">
    <name type="scientific">Schistocephalus solidus</name>
    <name type="common">Tapeworm</name>
    <dbReference type="NCBI Taxonomy" id="70667"/>
    <lineage>
        <taxon>Eukaryota</taxon>
        <taxon>Metazoa</taxon>
        <taxon>Spiralia</taxon>
        <taxon>Lophotrochozoa</taxon>
        <taxon>Platyhelminthes</taxon>
        <taxon>Cestoda</taxon>
        <taxon>Eucestoda</taxon>
        <taxon>Diphyllobothriidea</taxon>
        <taxon>Diphyllobothriidae</taxon>
        <taxon>Schistocephalus</taxon>
    </lineage>
</organism>
<dbReference type="WBParaSite" id="SSLN_0002070801-mRNA-1">
    <property type="protein sequence ID" value="SSLN_0002070801-mRNA-1"/>
    <property type="gene ID" value="SSLN_0002070801"/>
</dbReference>
<evidence type="ECO:0000313" key="1">
    <source>
        <dbReference type="EMBL" id="VDM06352.1"/>
    </source>
</evidence>
<evidence type="ECO:0000313" key="2">
    <source>
        <dbReference type="Proteomes" id="UP000275846"/>
    </source>
</evidence>
<gene>
    <name evidence="1" type="ORF">SSLN_LOCUS19966</name>
</gene>
<accession>A0A183TU18</accession>
<dbReference type="AlphaFoldDB" id="A0A183TU18"/>
<keyword evidence="2" id="KW-1185">Reference proteome</keyword>
<sequence length="93" mass="10714">MVKNLIHLPYDARLVGLDLFPLNNRQSRGDLIQTYQIVRGHECALEFADFFELAGMEHLRGHPFKLQRKLAHTDVRQNGFSQRVVGAWNGLLD</sequence>